<feature type="region of interest" description="Disordered" evidence="1">
    <location>
        <begin position="1"/>
        <end position="55"/>
    </location>
</feature>
<accession>A0A830EXS1</accession>
<evidence type="ECO:0000313" key="2">
    <source>
        <dbReference type="EMBL" id="GGK85456.1"/>
    </source>
</evidence>
<dbReference type="Proteomes" id="UP000614221">
    <property type="component" value="Unassembled WGS sequence"/>
</dbReference>
<dbReference type="EMBL" id="BMPD01000026">
    <property type="protein sequence ID" value="GGK85456.1"/>
    <property type="molecule type" value="Genomic_DNA"/>
</dbReference>
<reference evidence="2" key="2">
    <citation type="submission" date="2020-09" db="EMBL/GenBank/DDBJ databases">
        <authorList>
            <person name="Sun Q."/>
            <person name="Ohkuma M."/>
        </authorList>
    </citation>
    <scope>NUCLEOTIDE SEQUENCE</scope>
    <source>
        <strain evidence="2">JCM 19018</strain>
    </source>
</reference>
<gene>
    <name evidence="2" type="ORF">GCM10009067_41960</name>
</gene>
<organism evidence="2 3">
    <name type="scientific">Haloarcula sebkhae</name>
    <dbReference type="NCBI Taxonomy" id="932660"/>
    <lineage>
        <taxon>Archaea</taxon>
        <taxon>Methanobacteriati</taxon>
        <taxon>Methanobacteriota</taxon>
        <taxon>Stenosarchaea group</taxon>
        <taxon>Halobacteria</taxon>
        <taxon>Halobacteriales</taxon>
        <taxon>Haloarculaceae</taxon>
        <taxon>Haloarcula</taxon>
    </lineage>
</organism>
<sequence length="55" mass="5913">MTRKLGLSSNNIGDRKSARTRTVTESCPVQVSEHLVQEDEGPVNGGGNYDPLKVA</sequence>
<proteinExistence type="predicted"/>
<comment type="caution">
    <text evidence="2">The sequence shown here is derived from an EMBL/GenBank/DDBJ whole genome shotgun (WGS) entry which is preliminary data.</text>
</comment>
<name>A0A830EXS1_9EURY</name>
<protein>
    <submittedName>
        <fullName evidence="2">Uncharacterized protein</fullName>
    </submittedName>
</protein>
<evidence type="ECO:0000256" key="1">
    <source>
        <dbReference type="SAM" id="MobiDB-lite"/>
    </source>
</evidence>
<evidence type="ECO:0000313" key="3">
    <source>
        <dbReference type="Proteomes" id="UP000614221"/>
    </source>
</evidence>
<reference evidence="2" key="1">
    <citation type="journal article" date="2014" name="Int. J. Syst. Evol. Microbiol.">
        <title>Complete genome sequence of Corynebacterium casei LMG S-19264T (=DSM 44701T), isolated from a smear-ripened cheese.</title>
        <authorList>
            <consortium name="US DOE Joint Genome Institute (JGI-PGF)"/>
            <person name="Walter F."/>
            <person name="Albersmeier A."/>
            <person name="Kalinowski J."/>
            <person name="Ruckert C."/>
        </authorList>
    </citation>
    <scope>NUCLEOTIDE SEQUENCE</scope>
    <source>
        <strain evidence="2">JCM 19018</strain>
    </source>
</reference>
<dbReference type="AlphaFoldDB" id="A0A830EXS1"/>
<feature type="compositionally biased region" description="Polar residues" evidence="1">
    <location>
        <begin position="20"/>
        <end position="29"/>
    </location>
</feature>